<evidence type="ECO:0000256" key="4">
    <source>
        <dbReference type="ARBA" id="ARBA00022723"/>
    </source>
</evidence>
<keyword evidence="10" id="KW-0804">Transcription</keyword>
<dbReference type="Pfam" id="PF00096">
    <property type="entry name" value="zf-C2H2"/>
    <property type="match status" value="5"/>
</dbReference>
<evidence type="ECO:0000256" key="1">
    <source>
        <dbReference type="ARBA" id="ARBA00003767"/>
    </source>
</evidence>
<evidence type="ECO:0000256" key="14">
    <source>
        <dbReference type="SAM" id="MobiDB-lite"/>
    </source>
</evidence>
<keyword evidence="17" id="KW-1185">Reference proteome</keyword>
<dbReference type="GO" id="GO:0005634">
    <property type="term" value="C:nucleus"/>
    <property type="evidence" value="ECO:0007669"/>
    <property type="project" value="UniProtKB-SubCell"/>
</dbReference>
<dbReference type="PANTHER" id="PTHR23226">
    <property type="entry name" value="ZINC FINGER AND SCAN DOMAIN-CONTAINING"/>
    <property type="match status" value="1"/>
</dbReference>
<evidence type="ECO:0000313" key="16">
    <source>
        <dbReference type="EMBL" id="ROL51481.1"/>
    </source>
</evidence>
<dbReference type="FunFam" id="3.30.160.60:FF:000478">
    <property type="entry name" value="Zinc finger protein 133"/>
    <property type="match status" value="1"/>
</dbReference>
<protein>
    <submittedName>
        <fullName evidence="16">Zinc finger protein 492</fullName>
    </submittedName>
</protein>
<dbReference type="GO" id="GO:0008270">
    <property type="term" value="F:zinc ion binding"/>
    <property type="evidence" value="ECO:0007669"/>
    <property type="project" value="UniProtKB-KW"/>
</dbReference>
<evidence type="ECO:0000256" key="11">
    <source>
        <dbReference type="ARBA" id="ARBA00023242"/>
    </source>
</evidence>
<dbReference type="PROSITE" id="PS50157">
    <property type="entry name" value="ZINC_FINGER_C2H2_2"/>
    <property type="match status" value="6"/>
</dbReference>
<dbReference type="GO" id="GO:0000978">
    <property type="term" value="F:RNA polymerase II cis-regulatory region sequence-specific DNA binding"/>
    <property type="evidence" value="ECO:0007669"/>
    <property type="project" value="TreeGrafter"/>
</dbReference>
<evidence type="ECO:0000256" key="9">
    <source>
        <dbReference type="ARBA" id="ARBA00023125"/>
    </source>
</evidence>
<gene>
    <name evidence="16" type="ORF">DPX16_3170</name>
</gene>
<keyword evidence="5" id="KW-0677">Repeat</keyword>
<feature type="domain" description="C2H2-type" evidence="15">
    <location>
        <begin position="347"/>
        <end position="374"/>
    </location>
</feature>
<keyword evidence="11" id="KW-0539">Nucleus</keyword>
<feature type="compositionally biased region" description="Polar residues" evidence="14">
    <location>
        <begin position="259"/>
        <end position="271"/>
    </location>
</feature>
<evidence type="ECO:0000256" key="10">
    <source>
        <dbReference type="ARBA" id="ARBA00023163"/>
    </source>
</evidence>
<evidence type="ECO:0000256" key="5">
    <source>
        <dbReference type="ARBA" id="ARBA00022737"/>
    </source>
</evidence>
<feature type="coiled-coil region" evidence="13">
    <location>
        <begin position="27"/>
        <end position="54"/>
    </location>
</feature>
<evidence type="ECO:0000256" key="6">
    <source>
        <dbReference type="ARBA" id="ARBA00022771"/>
    </source>
</evidence>
<evidence type="ECO:0000256" key="2">
    <source>
        <dbReference type="ARBA" id="ARBA00004123"/>
    </source>
</evidence>
<dbReference type="FunFam" id="3.30.160.60:FF:001576">
    <property type="entry name" value="HKR1, GLI-Kruppel zinc finger family member"/>
    <property type="match status" value="1"/>
</dbReference>
<comment type="function">
    <text evidence="1">May be involved in transcriptional regulation.</text>
</comment>
<accession>A0A3N0YZM8</accession>
<dbReference type="Pfam" id="PF13894">
    <property type="entry name" value="zf-C2H2_4"/>
    <property type="match status" value="1"/>
</dbReference>
<dbReference type="EMBL" id="RJVU01018580">
    <property type="protein sequence ID" value="ROL51481.1"/>
    <property type="molecule type" value="Genomic_DNA"/>
</dbReference>
<dbReference type="FunFam" id="3.30.160.60:FF:000029">
    <property type="entry name" value="GLI family zinc finger 4"/>
    <property type="match status" value="1"/>
</dbReference>
<evidence type="ECO:0000256" key="3">
    <source>
        <dbReference type="ARBA" id="ARBA00006991"/>
    </source>
</evidence>
<comment type="caution">
    <text evidence="16">The sequence shown here is derived from an EMBL/GenBank/DDBJ whole genome shotgun (WGS) entry which is preliminary data.</text>
</comment>
<keyword evidence="7" id="KW-0862">Zinc</keyword>
<feature type="domain" description="C2H2-type" evidence="15">
    <location>
        <begin position="319"/>
        <end position="346"/>
    </location>
</feature>
<dbReference type="SMART" id="SM00355">
    <property type="entry name" value="ZnF_C2H2"/>
    <property type="match status" value="6"/>
</dbReference>
<organism evidence="16 17">
    <name type="scientific">Anabarilius grahami</name>
    <name type="common">Kanglang fish</name>
    <name type="synonym">Barilius grahami</name>
    <dbReference type="NCBI Taxonomy" id="495550"/>
    <lineage>
        <taxon>Eukaryota</taxon>
        <taxon>Metazoa</taxon>
        <taxon>Chordata</taxon>
        <taxon>Craniata</taxon>
        <taxon>Vertebrata</taxon>
        <taxon>Euteleostomi</taxon>
        <taxon>Actinopterygii</taxon>
        <taxon>Neopterygii</taxon>
        <taxon>Teleostei</taxon>
        <taxon>Ostariophysi</taxon>
        <taxon>Cypriniformes</taxon>
        <taxon>Xenocyprididae</taxon>
        <taxon>Xenocypridinae</taxon>
        <taxon>Xenocypridinae incertae sedis</taxon>
        <taxon>Anabarilius</taxon>
    </lineage>
</organism>
<evidence type="ECO:0000256" key="7">
    <source>
        <dbReference type="ARBA" id="ARBA00022833"/>
    </source>
</evidence>
<name>A0A3N0YZM8_ANAGA</name>
<evidence type="ECO:0000256" key="13">
    <source>
        <dbReference type="SAM" id="Coils"/>
    </source>
</evidence>
<evidence type="ECO:0000313" key="17">
    <source>
        <dbReference type="Proteomes" id="UP000281406"/>
    </source>
</evidence>
<evidence type="ECO:0000256" key="8">
    <source>
        <dbReference type="ARBA" id="ARBA00023015"/>
    </source>
</evidence>
<dbReference type="GO" id="GO:0000981">
    <property type="term" value="F:DNA-binding transcription factor activity, RNA polymerase II-specific"/>
    <property type="evidence" value="ECO:0007669"/>
    <property type="project" value="TreeGrafter"/>
</dbReference>
<dbReference type="OrthoDB" id="6155966at2759"/>
<dbReference type="SUPFAM" id="SSF57667">
    <property type="entry name" value="beta-beta-alpha zinc fingers"/>
    <property type="match status" value="3"/>
</dbReference>
<dbReference type="FunFam" id="3.30.160.60:FF:002343">
    <property type="entry name" value="Zinc finger protein 33A"/>
    <property type="match status" value="1"/>
</dbReference>
<dbReference type="AlphaFoldDB" id="A0A3N0YZM8"/>
<comment type="similarity">
    <text evidence="3">Belongs to the krueppel C2H2-type zinc-finger protein family.</text>
</comment>
<keyword evidence="8" id="KW-0805">Transcription regulation</keyword>
<dbReference type="FunFam" id="3.30.160.60:FF:000912">
    <property type="entry name" value="Zinc finger protein 660"/>
    <property type="match status" value="2"/>
</dbReference>
<comment type="subcellular location">
    <subcellularLocation>
        <location evidence="2">Nucleus</location>
    </subcellularLocation>
</comment>
<feature type="domain" description="C2H2-type" evidence="15">
    <location>
        <begin position="431"/>
        <end position="458"/>
    </location>
</feature>
<feature type="domain" description="C2H2-type" evidence="15">
    <location>
        <begin position="403"/>
        <end position="430"/>
    </location>
</feature>
<feature type="domain" description="C2H2-type" evidence="15">
    <location>
        <begin position="375"/>
        <end position="402"/>
    </location>
</feature>
<feature type="domain" description="C2H2-type" evidence="15">
    <location>
        <begin position="291"/>
        <end position="318"/>
    </location>
</feature>
<keyword evidence="6 12" id="KW-0863">Zinc-finger</keyword>
<dbReference type="Proteomes" id="UP000281406">
    <property type="component" value="Unassembled WGS sequence"/>
</dbReference>
<reference evidence="16 17" key="1">
    <citation type="submission" date="2018-10" db="EMBL/GenBank/DDBJ databases">
        <title>Genome assembly for a Yunnan-Guizhou Plateau 3E fish, Anabarilius grahami (Regan), and its evolutionary and genetic applications.</title>
        <authorList>
            <person name="Jiang W."/>
        </authorList>
    </citation>
    <scope>NUCLEOTIDE SEQUENCE [LARGE SCALE GENOMIC DNA]</scope>
    <source>
        <strain evidence="16">AG-KIZ</strain>
        <tissue evidence="16">Muscle</tissue>
    </source>
</reference>
<keyword evidence="4" id="KW-0479">Metal-binding</keyword>
<dbReference type="Gene3D" id="3.30.160.60">
    <property type="entry name" value="Classic Zinc Finger"/>
    <property type="match status" value="6"/>
</dbReference>
<evidence type="ECO:0000259" key="15">
    <source>
        <dbReference type="PROSITE" id="PS50157"/>
    </source>
</evidence>
<dbReference type="PANTHER" id="PTHR23226:SF416">
    <property type="entry name" value="FI01424P"/>
    <property type="match status" value="1"/>
</dbReference>
<dbReference type="InterPro" id="IPR036236">
    <property type="entry name" value="Znf_C2H2_sf"/>
</dbReference>
<proteinExistence type="inferred from homology"/>
<dbReference type="PROSITE" id="PS00028">
    <property type="entry name" value="ZINC_FINGER_C2H2_1"/>
    <property type="match status" value="6"/>
</dbReference>
<keyword evidence="13" id="KW-0175">Coiled coil</keyword>
<dbReference type="InterPro" id="IPR013087">
    <property type="entry name" value="Znf_C2H2_type"/>
</dbReference>
<sequence length="458" mass="52133">MSSAGMIQTQISAIMTVLAKAAVAEISQLLEEEAAALHQEIRRRNEEIQGLKTRLMLTETELQRVTAGSERCSVGVQVEIMMDTSVTAHSREAQAEKVVVKNLSEEKPHFSHVANVNSQQLKQEESVTPLKEPVEEELSRLEFAMKIEQVEQLVDQTLNQVQAEQKREGQNNCDDGNSHLWSTGKAFDHPEILMKSEQNFQNLTDPYVMMEDPMTASNQSGLLAPGVVLENESFGAADVEYGLNLQDSHRRSTRSDSTPFNRLPSSHSSSCLPKALTRRACAAGQTGPKPFRCEECGKGFKQKTRLITHRRVHTGEKPFRCEECGKGFSERKRLTTHRLVHSVEKPFRCEECGKGFTQRTWLITHRRVHTGEKPFRCEECGKSFSERKRLLTHRLVHSGEKPFRCEECGKGFTERKRLLTHRVVHTGEKPFRCPLCDKTFSRQDNCLRHMRLHSGQRR</sequence>
<keyword evidence="9" id="KW-0238">DNA-binding</keyword>
<evidence type="ECO:0000256" key="12">
    <source>
        <dbReference type="PROSITE-ProRule" id="PRU00042"/>
    </source>
</evidence>
<feature type="region of interest" description="Disordered" evidence="14">
    <location>
        <begin position="248"/>
        <end position="271"/>
    </location>
</feature>